<evidence type="ECO:0000313" key="1">
    <source>
        <dbReference type="EMBL" id="GAV80785.1"/>
    </source>
</evidence>
<organism evidence="1 2">
    <name type="scientific">Cephalotus follicularis</name>
    <name type="common">Albany pitcher plant</name>
    <dbReference type="NCBI Taxonomy" id="3775"/>
    <lineage>
        <taxon>Eukaryota</taxon>
        <taxon>Viridiplantae</taxon>
        <taxon>Streptophyta</taxon>
        <taxon>Embryophyta</taxon>
        <taxon>Tracheophyta</taxon>
        <taxon>Spermatophyta</taxon>
        <taxon>Magnoliopsida</taxon>
        <taxon>eudicotyledons</taxon>
        <taxon>Gunneridae</taxon>
        <taxon>Pentapetalae</taxon>
        <taxon>rosids</taxon>
        <taxon>fabids</taxon>
        <taxon>Oxalidales</taxon>
        <taxon>Cephalotaceae</taxon>
        <taxon>Cephalotus</taxon>
    </lineage>
</organism>
<dbReference type="AlphaFoldDB" id="A0A1Q3CKR5"/>
<dbReference type="InParanoid" id="A0A1Q3CKR5"/>
<dbReference type="Gene3D" id="3.60.10.10">
    <property type="entry name" value="Endonuclease/exonuclease/phosphatase"/>
    <property type="match status" value="1"/>
</dbReference>
<dbReference type="OrthoDB" id="1113909at2759"/>
<comment type="caution">
    <text evidence="1">The sequence shown here is derived from an EMBL/GenBank/DDBJ whole genome shotgun (WGS) entry which is preliminary data.</text>
</comment>
<sequence length="114" mass="13168">MKEVLWDFRFEWLNQFDVPWSICGDLNDFAAPSEHKGKKKQSLTCCLKFQENLNICGLFGLGFTGPCFTWTNCLKGLENVKVRLDRCLANPIWKETFPDALVNHLPRTHSDFVS</sequence>
<accession>A0A1Q3CKR5</accession>
<dbReference type="SUPFAM" id="SSF56219">
    <property type="entry name" value="DNase I-like"/>
    <property type="match status" value="1"/>
</dbReference>
<proteinExistence type="predicted"/>
<reference evidence="2" key="1">
    <citation type="submission" date="2016-04" db="EMBL/GenBank/DDBJ databases">
        <title>Cephalotus genome sequencing.</title>
        <authorList>
            <person name="Fukushima K."/>
            <person name="Hasebe M."/>
            <person name="Fang X."/>
        </authorList>
    </citation>
    <scope>NUCLEOTIDE SEQUENCE [LARGE SCALE GENOMIC DNA]</scope>
    <source>
        <strain evidence="2">cv. St1</strain>
    </source>
</reference>
<dbReference type="PANTHER" id="PTHR33710:SF77">
    <property type="entry name" value="DNASE I-LIKE SUPERFAMILY PROTEIN"/>
    <property type="match status" value="1"/>
</dbReference>
<dbReference type="EMBL" id="BDDD01002262">
    <property type="protein sequence ID" value="GAV80785.1"/>
    <property type="molecule type" value="Genomic_DNA"/>
</dbReference>
<gene>
    <name evidence="1" type="ORF">CFOL_v3_24245</name>
</gene>
<protein>
    <submittedName>
        <fullName evidence="1">Exo_endo_phos domain-containing protein</fullName>
    </submittedName>
</protein>
<evidence type="ECO:0000313" key="2">
    <source>
        <dbReference type="Proteomes" id="UP000187406"/>
    </source>
</evidence>
<dbReference type="InterPro" id="IPR036691">
    <property type="entry name" value="Endo/exonu/phosph_ase_sf"/>
</dbReference>
<dbReference type="PANTHER" id="PTHR33710">
    <property type="entry name" value="BNAC02G09200D PROTEIN"/>
    <property type="match status" value="1"/>
</dbReference>
<name>A0A1Q3CKR5_CEPFO</name>
<dbReference type="Proteomes" id="UP000187406">
    <property type="component" value="Unassembled WGS sequence"/>
</dbReference>
<keyword evidence="2" id="KW-1185">Reference proteome</keyword>